<dbReference type="AlphaFoldDB" id="A0A6S7I5C9"/>
<evidence type="ECO:0000313" key="1">
    <source>
        <dbReference type="EMBL" id="CAB3999678.1"/>
    </source>
</evidence>
<evidence type="ECO:0000313" key="2">
    <source>
        <dbReference type="Proteomes" id="UP001152795"/>
    </source>
</evidence>
<name>A0A6S7I5C9_PARCT</name>
<dbReference type="Proteomes" id="UP001152795">
    <property type="component" value="Unassembled WGS sequence"/>
</dbReference>
<comment type="caution">
    <text evidence="1">The sequence shown here is derived from an EMBL/GenBank/DDBJ whole genome shotgun (WGS) entry which is preliminary data.</text>
</comment>
<reference evidence="1" key="1">
    <citation type="submission" date="2020-04" db="EMBL/GenBank/DDBJ databases">
        <authorList>
            <person name="Alioto T."/>
            <person name="Alioto T."/>
            <person name="Gomez Garrido J."/>
        </authorList>
    </citation>
    <scope>NUCLEOTIDE SEQUENCE</scope>
    <source>
        <strain evidence="1">A484AB</strain>
    </source>
</reference>
<gene>
    <name evidence="1" type="ORF">PACLA_8A078411</name>
</gene>
<sequence>MTVFDYDVLTDDMAGQVFATLNYVPGLNTEIPATFSGIEQVLLPIIHPTPDGKHFDILKARSDEAAVKFVKERQELYNKLLLIRDKISKRAFNN</sequence>
<keyword evidence="2" id="KW-1185">Reference proteome</keyword>
<proteinExistence type="predicted"/>
<organism evidence="1 2">
    <name type="scientific">Paramuricea clavata</name>
    <name type="common">Red gorgonian</name>
    <name type="synonym">Violescent sea-whip</name>
    <dbReference type="NCBI Taxonomy" id="317549"/>
    <lineage>
        <taxon>Eukaryota</taxon>
        <taxon>Metazoa</taxon>
        <taxon>Cnidaria</taxon>
        <taxon>Anthozoa</taxon>
        <taxon>Octocorallia</taxon>
        <taxon>Malacalcyonacea</taxon>
        <taxon>Plexauridae</taxon>
        <taxon>Paramuricea</taxon>
    </lineage>
</organism>
<accession>A0A6S7I5C9</accession>
<dbReference type="EMBL" id="CACRXK020003648">
    <property type="protein sequence ID" value="CAB3999678.1"/>
    <property type="molecule type" value="Genomic_DNA"/>
</dbReference>
<protein>
    <submittedName>
        <fullName evidence="1">Uncharacterized protein</fullName>
    </submittedName>
</protein>